<organism evidence="1 2">
    <name type="scientific">Diaporthe helianthi</name>
    <dbReference type="NCBI Taxonomy" id="158607"/>
    <lineage>
        <taxon>Eukaryota</taxon>
        <taxon>Fungi</taxon>
        <taxon>Dikarya</taxon>
        <taxon>Ascomycota</taxon>
        <taxon>Pezizomycotina</taxon>
        <taxon>Sordariomycetes</taxon>
        <taxon>Sordariomycetidae</taxon>
        <taxon>Diaporthales</taxon>
        <taxon>Diaporthaceae</taxon>
        <taxon>Diaporthe</taxon>
    </lineage>
</organism>
<dbReference type="InParanoid" id="A0A2P5HN49"/>
<gene>
    <name evidence="1" type="ORF">DHEL01_v209949</name>
</gene>
<evidence type="ECO:0000313" key="1">
    <source>
        <dbReference type="EMBL" id="POS71657.1"/>
    </source>
</evidence>
<proteinExistence type="predicted"/>
<accession>A0A2P5HN49</accession>
<sequence>MVNDIMAERTESSFKVDQEHMATQWEPQLPNPDSMSDEDFQQRRDEYLRVCRSIGPYKSATSPQGWEYATQIILRRIEIFEDRLRGLKAHPGSFMQYLDDMRQHSHHEVQYSTDHIHPYANLADNQSNSRMWGVYLVRALHHATQGIEFWRAVMLNLDTWQRNPPGADDTEEDDPVGQVAYLVMLWVTLSNLMRMMESGADELISLKGEVLAAEFLDILQGRAGGTWMTNFGLEKAEEHHDAATIWNLLQRYWRYHGLDFIQPLVMANRLPDHLKWDNCLGATTKLREVNVDDIVAKHMVPYPAAQFEYHLLSHLKILPRPAPLGRTVPIHHLKGLQALLGQAVRIHHLKPPTLRDQLRRVLLHNN</sequence>
<reference evidence="1" key="1">
    <citation type="submission" date="2017-09" db="EMBL/GenBank/DDBJ databases">
        <title>Polyketide synthases of a Diaporthe helianthi virulent isolate.</title>
        <authorList>
            <person name="Baroncelli R."/>
        </authorList>
    </citation>
    <scope>NUCLEOTIDE SEQUENCE [LARGE SCALE GENOMIC DNA]</scope>
    <source>
        <strain evidence="1">7/96</strain>
    </source>
</reference>
<dbReference type="OrthoDB" id="5232752at2759"/>
<dbReference type="EMBL" id="MAVT02001206">
    <property type="protein sequence ID" value="POS71657.1"/>
    <property type="molecule type" value="Genomic_DNA"/>
</dbReference>
<dbReference type="Proteomes" id="UP000094444">
    <property type="component" value="Unassembled WGS sequence"/>
</dbReference>
<protein>
    <submittedName>
        <fullName evidence="1">Uncharacterized protein</fullName>
    </submittedName>
</protein>
<dbReference type="AlphaFoldDB" id="A0A2P5HN49"/>
<name>A0A2P5HN49_DIAHE</name>
<evidence type="ECO:0000313" key="2">
    <source>
        <dbReference type="Proteomes" id="UP000094444"/>
    </source>
</evidence>
<comment type="caution">
    <text evidence="1">The sequence shown here is derived from an EMBL/GenBank/DDBJ whole genome shotgun (WGS) entry which is preliminary data.</text>
</comment>
<keyword evidence="2" id="KW-1185">Reference proteome</keyword>